<feature type="transmembrane region" description="Helical" evidence="9">
    <location>
        <begin position="354"/>
        <end position="374"/>
    </location>
</feature>
<dbReference type="Pfam" id="PF02535">
    <property type="entry name" value="Zip"/>
    <property type="match status" value="3"/>
</dbReference>
<evidence type="ECO:0000256" key="3">
    <source>
        <dbReference type="ARBA" id="ARBA00022448"/>
    </source>
</evidence>
<evidence type="ECO:0000256" key="7">
    <source>
        <dbReference type="ARBA" id="ARBA00023065"/>
    </source>
</evidence>
<comment type="similarity">
    <text evidence="2 9">Belongs to the ZIP transporter (TC 2.A.5) family.</text>
</comment>
<keyword evidence="4" id="KW-1003">Cell membrane</keyword>
<evidence type="ECO:0000256" key="5">
    <source>
        <dbReference type="ARBA" id="ARBA00022692"/>
    </source>
</evidence>
<dbReference type="GO" id="GO:0005886">
    <property type="term" value="C:plasma membrane"/>
    <property type="evidence" value="ECO:0007669"/>
    <property type="project" value="UniProtKB-SubCell"/>
</dbReference>
<dbReference type="STRING" id="4572.M7YWV6"/>
<evidence type="ECO:0000256" key="2">
    <source>
        <dbReference type="ARBA" id="ARBA00006939"/>
    </source>
</evidence>
<keyword evidence="7 9" id="KW-0406">Ion transport</keyword>
<dbReference type="PANTHER" id="PTHR11040:SF35">
    <property type="entry name" value="ZINC TRANSPORTER 5"/>
    <property type="match status" value="1"/>
</dbReference>
<comment type="caution">
    <text evidence="9">Lacks conserved residue(s) required for the propagation of feature annotation.</text>
</comment>
<feature type="transmembrane region" description="Helical" evidence="9">
    <location>
        <begin position="119"/>
        <end position="144"/>
    </location>
</feature>
<evidence type="ECO:0000256" key="8">
    <source>
        <dbReference type="ARBA" id="ARBA00023136"/>
    </source>
</evidence>
<feature type="transmembrane region" description="Helical" evidence="9">
    <location>
        <begin position="439"/>
        <end position="456"/>
    </location>
</feature>
<feature type="transmembrane region" description="Helical" evidence="9">
    <location>
        <begin position="399"/>
        <end position="419"/>
    </location>
</feature>
<dbReference type="InterPro" id="IPR004698">
    <property type="entry name" value="Zn/Fe_permease_fun/pln"/>
</dbReference>
<dbReference type="EMBL" id="KD171999">
    <property type="protein sequence ID" value="EMS55273.1"/>
    <property type="molecule type" value="Genomic_DNA"/>
</dbReference>
<evidence type="ECO:0000256" key="6">
    <source>
        <dbReference type="ARBA" id="ARBA00022989"/>
    </source>
</evidence>
<keyword evidence="6 9" id="KW-1133">Transmembrane helix</keyword>
<feature type="transmembrane region" description="Helical" evidence="9">
    <location>
        <begin position="313"/>
        <end position="334"/>
    </location>
</feature>
<keyword evidence="3 9" id="KW-0813">Transport</keyword>
<dbReference type="eggNOG" id="KOG1558">
    <property type="taxonomic scope" value="Eukaryota"/>
</dbReference>
<sequence>MKPSAGVLLAAVVALLLVAAVRGDDDCGSPESAAQDRARANPLKIAAFFSILVCGALGCSLPVLGRRVPALRPEGDVFFLVKAFAAGVILATGFIHILPDAFENLTSDCLPSDGPWKDFPFAGLGAMVGAIGTLVVDTVATGYFTRAHLNKDGAHGHGAVSSSAAVVDEEKQAAAAASEEARRHEGGEHEVHVHTHATHGHAHGSAALVAAVGGAEDEKDTIRHRVISQVLELGIVVHSVIIGISLGASQDPETIKPLVVALSFHQMFEGMGLGGCIVQKNKTIEVFPCMYEHFKGWLYMPNWNFAKFKARSIVTMILFFCLTTPVGIAVGYGISRVYNENSPTALVVEGGLNSVAAGILVYMALVDLLAEDFMNPKVQSRGKLQLGINVSMLNSPRALVVEGGLNSVAAGILVYMALVDLLAEDFMNPKVQSRGKLQLGINVSMLVGAGLMSMLAKWA</sequence>
<keyword evidence="5 9" id="KW-0812">Transmembrane</keyword>
<feature type="transmembrane region" description="Helical" evidence="9">
    <location>
        <begin position="77"/>
        <end position="99"/>
    </location>
</feature>
<reference evidence="10" key="1">
    <citation type="journal article" date="2013" name="Nature">
        <title>Draft genome of the wheat A-genome progenitor Triticum urartu.</title>
        <authorList>
            <person name="Ling H.Q."/>
            <person name="Zhao S."/>
            <person name="Liu D."/>
            <person name="Wang J."/>
            <person name="Sun H."/>
            <person name="Zhang C."/>
            <person name="Fan H."/>
            <person name="Li D."/>
            <person name="Dong L."/>
            <person name="Tao Y."/>
            <person name="Gao C."/>
            <person name="Wu H."/>
            <person name="Li Y."/>
            <person name="Cui Y."/>
            <person name="Guo X."/>
            <person name="Zheng S."/>
            <person name="Wang B."/>
            <person name="Yu K."/>
            <person name="Liang Q."/>
            <person name="Yang W."/>
            <person name="Lou X."/>
            <person name="Chen J."/>
            <person name="Feng M."/>
            <person name="Jian J."/>
            <person name="Zhang X."/>
            <person name="Luo G."/>
            <person name="Jiang Y."/>
            <person name="Liu J."/>
            <person name="Wang Z."/>
            <person name="Sha Y."/>
            <person name="Zhang B."/>
            <person name="Wu H."/>
            <person name="Tang D."/>
            <person name="Shen Q."/>
            <person name="Xue P."/>
            <person name="Zou S."/>
            <person name="Wang X."/>
            <person name="Liu X."/>
            <person name="Wang F."/>
            <person name="Yang Y."/>
            <person name="An X."/>
            <person name="Dong Z."/>
            <person name="Zhang K."/>
            <person name="Zhang X."/>
            <person name="Luo M.C."/>
            <person name="Dvorak J."/>
            <person name="Tong Y."/>
            <person name="Wang J."/>
            <person name="Yang H."/>
            <person name="Li Z."/>
            <person name="Wang D."/>
            <person name="Zhang A."/>
            <person name="Wang J."/>
        </authorList>
    </citation>
    <scope>NUCLEOTIDE SEQUENCE</scope>
</reference>
<dbReference type="InterPro" id="IPR003689">
    <property type="entry name" value="ZIP"/>
</dbReference>
<keyword evidence="8 9" id="KW-0472">Membrane</keyword>
<dbReference type="GO" id="GO:0005385">
    <property type="term" value="F:zinc ion transmembrane transporter activity"/>
    <property type="evidence" value="ECO:0007669"/>
    <property type="project" value="InterPro"/>
</dbReference>
<feature type="transmembrane region" description="Helical" evidence="9">
    <location>
        <begin position="47"/>
        <end position="65"/>
    </location>
</feature>
<name>M7YWV6_TRIUA</name>
<dbReference type="AlphaFoldDB" id="M7YWV6"/>
<gene>
    <name evidence="10" type="ORF">TRIUR3_14343</name>
</gene>
<evidence type="ECO:0000313" key="10">
    <source>
        <dbReference type="EMBL" id="EMS55273.1"/>
    </source>
</evidence>
<evidence type="ECO:0000256" key="9">
    <source>
        <dbReference type="RuleBase" id="RU362088"/>
    </source>
</evidence>
<evidence type="ECO:0000256" key="4">
    <source>
        <dbReference type="ARBA" id="ARBA00022475"/>
    </source>
</evidence>
<dbReference type="OMA" id="TIEVFPC"/>
<evidence type="ECO:0000256" key="1">
    <source>
        <dbReference type="ARBA" id="ARBA00004651"/>
    </source>
</evidence>
<comment type="subcellular location">
    <subcellularLocation>
        <location evidence="1">Cell membrane</location>
        <topology evidence="1">Multi-pass membrane protein</topology>
    </subcellularLocation>
    <subcellularLocation>
        <location evidence="9">Membrane</location>
        <topology evidence="9">Multi-pass membrane protein</topology>
    </subcellularLocation>
</comment>
<accession>M7YWV6</accession>
<dbReference type="NCBIfam" id="TIGR00820">
    <property type="entry name" value="zip"/>
    <property type="match status" value="1"/>
</dbReference>
<dbReference type="PANTHER" id="PTHR11040">
    <property type="entry name" value="ZINC/IRON TRANSPORTER"/>
    <property type="match status" value="1"/>
</dbReference>
<protein>
    <submittedName>
        <fullName evidence="10">Zinc transporter 8</fullName>
    </submittedName>
</protein>
<organism evidence="10">
    <name type="scientific">Triticum urartu</name>
    <name type="common">Red wild einkorn</name>
    <name type="synonym">Crithodium urartu</name>
    <dbReference type="NCBI Taxonomy" id="4572"/>
    <lineage>
        <taxon>Eukaryota</taxon>
        <taxon>Viridiplantae</taxon>
        <taxon>Streptophyta</taxon>
        <taxon>Embryophyta</taxon>
        <taxon>Tracheophyta</taxon>
        <taxon>Spermatophyta</taxon>
        <taxon>Magnoliopsida</taxon>
        <taxon>Liliopsida</taxon>
        <taxon>Poales</taxon>
        <taxon>Poaceae</taxon>
        <taxon>BOP clade</taxon>
        <taxon>Pooideae</taxon>
        <taxon>Triticodae</taxon>
        <taxon>Triticeae</taxon>
        <taxon>Triticinae</taxon>
        <taxon>Triticum</taxon>
    </lineage>
</organism>
<proteinExistence type="inferred from homology"/>